<evidence type="ECO:0000313" key="2">
    <source>
        <dbReference type="EMBL" id="OQX90839.1"/>
    </source>
</evidence>
<keyword evidence="1" id="KW-1133">Transmembrane helix</keyword>
<accession>A0A1W9S1X3</accession>
<protein>
    <submittedName>
        <fullName evidence="2">Uncharacterized protein</fullName>
    </submittedName>
</protein>
<keyword evidence="1" id="KW-0472">Membrane</keyword>
<feature type="transmembrane region" description="Helical" evidence="1">
    <location>
        <begin position="49"/>
        <end position="71"/>
    </location>
</feature>
<keyword evidence="1" id="KW-0812">Transmembrane</keyword>
<sequence length="272" mass="31288">MKSSYPNIVFNWRYILTYPEYYLGVLVFAIYLLYSGWRRRGGEVLRSLISDALIGATCIVLLLSFLLFARWAHFSHYYAPCLLPIFILVAVAGDFTAGAFKRIFRPVAGRTIFISLLAIFAISSQYIVHRDALKTFKIASYEGAMWAKENTDKKAIFAMKDSGTFGYLSGRRTVNLDGVVNNFEYQEHLKQGRLDDYLSNIGVDYIVQHALWGCKRYVDVYGNETYELYLPSRLCAGYGDSLILREEDIVYKSSDYMDRSGNITNLAIWRYR</sequence>
<evidence type="ECO:0000313" key="3">
    <source>
        <dbReference type="Proteomes" id="UP000192611"/>
    </source>
</evidence>
<feature type="transmembrane region" description="Helical" evidence="1">
    <location>
        <begin position="77"/>
        <end position="100"/>
    </location>
</feature>
<feature type="transmembrane region" description="Helical" evidence="1">
    <location>
        <begin position="20"/>
        <end position="37"/>
    </location>
</feature>
<dbReference type="EMBL" id="NATQ01000025">
    <property type="protein sequence ID" value="OQX90839.1"/>
    <property type="molecule type" value="Genomic_DNA"/>
</dbReference>
<evidence type="ECO:0000256" key="1">
    <source>
        <dbReference type="SAM" id="Phobius"/>
    </source>
</evidence>
<proteinExistence type="predicted"/>
<gene>
    <name evidence="2" type="ORF">B6D57_01920</name>
</gene>
<comment type="caution">
    <text evidence="2">The sequence shown here is derived from an EMBL/GenBank/DDBJ whole genome shotgun (WGS) entry which is preliminary data.</text>
</comment>
<name>A0A1W9S1X3_9BACT</name>
<dbReference type="Proteomes" id="UP000192611">
    <property type="component" value="Unassembled WGS sequence"/>
</dbReference>
<reference evidence="3" key="1">
    <citation type="submission" date="2017-03" db="EMBL/GenBank/DDBJ databases">
        <title>Novel pathways for hydrocarbon cycling and metabolic interdependencies in hydrothermal sediment communities.</title>
        <authorList>
            <person name="Dombrowski N."/>
            <person name="Seitz K."/>
            <person name="Teske A."/>
            <person name="Baker B."/>
        </authorList>
    </citation>
    <scope>NUCLEOTIDE SEQUENCE [LARGE SCALE GENOMIC DNA]</scope>
</reference>
<dbReference type="AlphaFoldDB" id="A0A1W9S1X3"/>
<feature type="transmembrane region" description="Helical" evidence="1">
    <location>
        <begin position="107"/>
        <end position="128"/>
    </location>
</feature>
<organism evidence="2 3">
    <name type="scientific">Candidatus Coatesbacteria bacterium 4484_99</name>
    <dbReference type="NCBI Taxonomy" id="1970774"/>
    <lineage>
        <taxon>Bacteria</taxon>
        <taxon>Candidatus Coatesiibacteriota</taxon>
    </lineage>
</organism>